<evidence type="ECO:0000313" key="4">
    <source>
        <dbReference type="Proteomes" id="UP000279275"/>
    </source>
</evidence>
<keyword evidence="2" id="KW-0732">Signal</keyword>
<feature type="region of interest" description="Disordered" evidence="1">
    <location>
        <begin position="33"/>
        <end position="55"/>
    </location>
</feature>
<reference evidence="3 4" key="1">
    <citation type="submission" date="2018-10" db="EMBL/GenBank/DDBJ databases">
        <title>Isolation from cow dung.</title>
        <authorList>
            <person name="Ling L."/>
        </authorList>
    </citation>
    <scope>NUCLEOTIDE SEQUENCE [LARGE SCALE GENOMIC DNA]</scope>
    <source>
        <strain evidence="3 4">NEAU-LL90</strain>
    </source>
</reference>
<evidence type="ECO:0000256" key="1">
    <source>
        <dbReference type="SAM" id="MobiDB-lite"/>
    </source>
</evidence>
<name>A0A3M2LDG0_9NOCA</name>
<keyword evidence="4" id="KW-1185">Reference proteome</keyword>
<dbReference type="EMBL" id="RFFH01000001">
    <property type="protein sequence ID" value="RMI35136.1"/>
    <property type="molecule type" value="Genomic_DNA"/>
</dbReference>
<organism evidence="3 4">
    <name type="scientific">Nocardia stercoris</name>
    <dbReference type="NCBI Taxonomy" id="2483361"/>
    <lineage>
        <taxon>Bacteria</taxon>
        <taxon>Bacillati</taxon>
        <taxon>Actinomycetota</taxon>
        <taxon>Actinomycetes</taxon>
        <taxon>Mycobacteriales</taxon>
        <taxon>Nocardiaceae</taxon>
        <taxon>Nocardia</taxon>
    </lineage>
</organism>
<dbReference type="AlphaFoldDB" id="A0A3M2LDG0"/>
<accession>A0A3M2LDG0</accession>
<evidence type="ECO:0000313" key="3">
    <source>
        <dbReference type="EMBL" id="RMI35136.1"/>
    </source>
</evidence>
<sequence length="90" mass="9117">MFRSPRVRTLLVAGCAGVALTFGAGPVALGAPDPAYPWGTQSPGQAPKDRTPEKAQGLAGGIIGTVIDLGTNMLKCGLNMALPTVKCPTP</sequence>
<gene>
    <name evidence="3" type="ORF">EBN03_02160</name>
</gene>
<comment type="caution">
    <text evidence="3">The sequence shown here is derived from an EMBL/GenBank/DDBJ whole genome shotgun (WGS) entry which is preliminary data.</text>
</comment>
<feature type="chain" id="PRO_5039384178" evidence="2">
    <location>
        <begin position="25"/>
        <end position="90"/>
    </location>
</feature>
<dbReference type="Proteomes" id="UP000279275">
    <property type="component" value="Unassembled WGS sequence"/>
</dbReference>
<proteinExistence type="predicted"/>
<evidence type="ECO:0000256" key="2">
    <source>
        <dbReference type="SAM" id="SignalP"/>
    </source>
</evidence>
<feature type="signal peptide" evidence="2">
    <location>
        <begin position="1"/>
        <end position="24"/>
    </location>
</feature>
<protein>
    <submittedName>
        <fullName evidence="3">Uncharacterized protein</fullName>
    </submittedName>
</protein>